<accession>A0A8J3RD82</accession>
<dbReference type="Pfam" id="PF12833">
    <property type="entry name" value="HTH_18"/>
    <property type="match status" value="1"/>
</dbReference>
<organism evidence="5 6">
    <name type="scientific">Sphaerimonospora thailandensis</name>
    <dbReference type="NCBI Taxonomy" id="795644"/>
    <lineage>
        <taxon>Bacteria</taxon>
        <taxon>Bacillati</taxon>
        <taxon>Actinomycetota</taxon>
        <taxon>Actinomycetes</taxon>
        <taxon>Streptosporangiales</taxon>
        <taxon>Streptosporangiaceae</taxon>
        <taxon>Sphaerimonospora</taxon>
    </lineage>
</organism>
<dbReference type="InterPro" id="IPR018060">
    <property type="entry name" value="HTH_AraC"/>
</dbReference>
<evidence type="ECO:0000256" key="3">
    <source>
        <dbReference type="ARBA" id="ARBA00023163"/>
    </source>
</evidence>
<keyword evidence="6" id="KW-1185">Reference proteome</keyword>
<gene>
    <name evidence="5" type="ORF">Mth01_47330</name>
</gene>
<dbReference type="Proteomes" id="UP000610966">
    <property type="component" value="Unassembled WGS sequence"/>
</dbReference>
<protein>
    <submittedName>
        <fullName evidence="5">Transcriptional regulator</fullName>
    </submittedName>
</protein>
<reference evidence="5" key="1">
    <citation type="submission" date="2021-01" db="EMBL/GenBank/DDBJ databases">
        <title>Whole genome shotgun sequence of Sphaerimonospora thailandensis NBRC 107569.</title>
        <authorList>
            <person name="Komaki H."/>
            <person name="Tamura T."/>
        </authorList>
    </citation>
    <scope>NUCLEOTIDE SEQUENCE</scope>
    <source>
        <strain evidence="5">NBRC 107569</strain>
    </source>
</reference>
<evidence type="ECO:0000313" key="6">
    <source>
        <dbReference type="Proteomes" id="UP000610966"/>
    </source>
</evidence>
<dbReference type="InterPro" id="IPR035418">
    <property type="entry name" value="AraC-bd_2"/>
</dbReference>
<dbReference type="EMBL" id="BOOG01000052">
    <property type="protein sequence ID" value="GIH72480.1"/>
    <property type="molecule type" value="Genomic_DNA"/>
</dbReference>
<dbReference type="PANTHER" id="PTHR46796">
    <property type="entry name" value="HTH-TYPE TRANSCRIPTIONAL ACTIVATOR RHAS-RELATED"/>
    <property type="match status" value="1"/>
</dbReference>
<keyword evidence="1" id="KW-0805">Transcription regulation</keyword>
<evidence type="ECO:0000259" key="4">
    <source>
        <dbReference type="PROSITE" id="PS01124"/>
    </source>
</evidence>
<feature type="domain" description="HTH araC/xylS-type" evidence="4">
    <location>
        <begin position="220"/>
        <end position="321"/>
    </location>
</feature>
<dbReference type="AlphaFoldDB" id="A0A8J3RD82"/>
<dbReference type="PANTHER" id="PTHR46796:SF6">
    <property type="entry name" value="ARAC SUBFAMILY"/>
    <property type="match status" value="1"/>
</dbReference>
<evidence type="ECO:0000256" key="2">
    <source>
        <dbReference type="ARBA" id="ARBA00023125"/>
    </source>
</evidence>
<comment type="caution">
    <text evidence="5">The sequence shown here is derived from an EMBL/GenBank/DDBJ whole genome shotgun (WGS) entry which is preliminary data.</text>
</comment>
<keyword evidence="2" id="KW-0238">DNA-binding</keyword>
<evidence type="ECO:0000256" key="1">
    <source>
        <dbReference type="ARBA" id="ARBA00023015"/>
    </source>
</evidence>
<dbReference type="SUPFAM" id="SSF46689">
    <property type="entry name" value="Homeodomain-like"/>
    <property type="match status" value="1"/>
</dbReference>
<dbReference type="InterPro" id="IPR009057">
    <property type="entry name" value="Homeodomain-like_sf"/>
</dbReference>
<dbReference type="GO" id="GO:0043565">
    <property type="term" value="F:sequence-specific DNA binding"/>
    <property type="evidence" value="ECO:0007669"/>
    <property type="project" value="InterPro"/>
</dbReference>
<dbReference type="InterPro" id="IPR050204">
    <property type="entry name" value="AraC_XylS_family_regulators"/>
</dbReference>
<evidence type="ECO:0000313" key="5">
    <source>
        <dbReference type="EMBL" id="GIH72480.1"/>
    </source>
</evidence>
<keyword evidence="3" id="KW-0804">Transcription</keyword>
<name>A0A8J3RD82_9ACTN</name>
<dbReference type="GO" id="GO:0003700">
    <property type="term" value="F:DNA-binding transcription factor activity"/>
    <property type="evidence" value="ECO:0007669"/>
    <property type="project" value="InterPro"/>
</dbReference>
<dbReference type="RefSeq" id="WP_204018139.1">
    <property type="nucleotide sequence ID" value="NZ_BOOG01000052.1"/>
</dbReference>
<proteinExistence type="predicted"/>
<dbReference type="SMART" id="SM00342">
    <property type="entry name" value="HTH_ARAC"/>
    <property type="match status" value="1"/>
</dbReference>
<dbReference type="Pfam" id="PF14525">
    <property type="entry name" value="AraC_binding_2"/>
    <property type="match status" value="1"/>
</dbReference>
<sequence>MRTGVAQRLVRVIDTGTCVPRQRFNAWVDMVESICGPLRVGRYNAESFEGSIITGQFGEMRASLIRAMPHAVERTQRLIARADHEYFHLCAILDGEVRVSQDGHAGSATTGSLVAFDSARCYSLVMRDSFRMLAVMLPHQLVGIAPRDTHRVTAAPWCGQRGTSYLVYQLLSGLAEQLTELDPNCADRLEHSVSSLVAALMTERMGVAEGLDGGRTALLNRVQSFARERLGDPSLSPAVLAREHNISLRYLQQLFREHQVSPARWIREERLARCRVDLRDPRLDHLSVASIGGRWGLSGPSHFSRLFRERYAMTPQEFRGCREQRPVNA</sequence>
<dbReference type="PROSITE" id="PS01124">
    <property type="entry name" value="HTH_ARAC_FAMILY_2"/>
    <property type="match status" value="1"/>
</dbReference>
<dbReference type="Gene3D" id="1.10.10.60">
    <property type="entry name" value="Homeodomain-like"/>
    <property type="match status" value="1"/>
</dbReference>